<dbReference type="RefSeq" id="WP_250920465.1">
    <property type="nucleotide sequence ID" value="NZ_JAMQAW010000023.1"/>
</dbReference>
<comment type="caution">
    <text evidence="2">The sequence shown here is derived from an EMBL/GenBank/DDBJ whole genome shotgun (WGS) entry which is preliminary data.</text>
</comment>
<feature type="domain" description="N-acetyltransferase" evidence="1">
    <location>
        <begin position="3"/>
        <end position="162"/>
    </location>
</feature>
<dbReference type="Gene3D" id="3.40.630.30">
    <property type="match status" value="1"/>
</dbReference>
<accession>A0ABT0UNE0</accession>
<keyword evidence="3" id="KW-1185">Reference proteome</keyword>
<evidence type="ECO:0000259" key="1">
    <source>
        <dbReference type="PROSITE" id="PS51186"/>
    </source>
</evidence>
<protein>
    <submittedName>
        <fullName evidence="2">GNAT family N-acetyltransferase</fullName>
    </submittedName>
</protein>
<organism evidence="2 3">
    <name type="scientific">Streptomyces albipurpureus</name>
    <dbReference type="NCBI Taxonomy" id="2897419"/>
    <lineage>
        <taxon>Bacteria</taxon>
        <taxon>Bacillati</taxon>
        <taxon>Actinomycetota</taxon>
        <taxon>Actinomycetes</taxon>
        <taxon>Kitasatosporales</taxon>
        <taxon>Streptomycetaceae</taxon>
        <taxon>Streptomyces</taxon>
    </lineage>
</organism>
<dbReference type="InterPro" id="IPR016181">
    <property type="entry name" value="Acyl_CoA_acyltransferase"/>
</dbReference>
<gene>
    <name evidence="2" type="ORF">NBG84_17850</name>
</gene>
<dbReference type="SUPFAM" id="SSF55729">
    <property type="entry name" value="Acyl-CoA N-acyltransferases (Nat)"/>
    <property type="match status" value="1"/>
</dbReference>
<evidence type="ECO:0000313" key="2">
    <source>
        <dbReference type="EMBL" id="MCM2390132.1"/>
    </source>
</evidence>
<dbReference type="PROSITE" id="PS51186">
    <property type="entry name" value="GNAT"/>
    <property type="match status" value="1"/>
</dbReference>
<name>A0ABT0UNE0_9ACTN</name>
<evidence type="ECO:0000313" key="3">
    <source>
        <dbReference type="Proteomes" id="UP001431429"/>
    </source>
</evidence>
<dbReference type="InterPro" id="IPR000182">
    <property type="entry name" value="GNAT_dom"/>
</dbReference>
<dbReference type="EMBL" id="JAMQAW010000023">
    <property type="protein sequence ID" value="MCM2390132.1"/>
    <property type="molecule type" value="Genomic_DNA"/>
</dbReference>
<dbReference type="Proteomes" id="UP001431429">
    <property type="component" value="Unassembled WGS sequence"/>
</dbReference>
<sequence>MKFVMRPALPKDAAAVIRIILARSEWLEKRDMPSWRGSAEKLAALTSNEDGSMFLLEADGQPVGCTTVTDSTPPMAWTQEELAEPSLYLYSTITDPVIRGANPGALIALWAIDRAALEGKRWVRRGCRFSGLVTYYERQGFRVVHEMQKTNGPMYLMGRHAERIEDLEDRLNGVLSPFG</sequence>
<proteinExistence type="predicted"/>
<reference evidence="2" key="1">
    <citation type="submission" date="2022-06" db="EMBL/GenBank/DDBJ databases">
        <title>Genome public.</title>
        <authorList>
            <person name="Sun Q."/>
        </authorList>
    </citation>
    <scope>NUCLEOTIDE SEQUENCE</scope>
    <source>
        <strain evidence="2">CWNU-1</strain>
    </source>
</reference>